<accession>A0A1E1W297</accession>
<dbReference type="EMBL" id="GDQN01009939">
    <property type="protein sequence ID" value="JAT81115.1"/>
    <property type="molecule type" value="Transcribed_RNA"/>
</dbReference>
<dbReference type="OrthoDB" id="6597267at2759"/>
<name>A0A1E1W297_PECGO</name>
<reference evidence="2" key="1">
    <citation type="submission" date="2015-09" db="EMBL/GenBank/DDBJ databases">
        <title>De novo assembly of Pectinophora gossypiella (Pink Bollworm) gut transcriptome.</title>
        <authorList>
            <person name="Tassone E.E."/>
        </authorList>
    </citation>
    <scope>NUCLEOTIDE SEQUENCE</scope>
</reference>
<gene>
    <name evidence="2" type="ORF">g.15415</name>
</gene>
<feature type="compositionally biased region" description="Polar residues" evidence="1">
    <location>
        <begin position="165"/>
        <end position="180"/>
    </location>
</feature>
<proteinExistence type="predicted"/>
<evidence type="ECO:0000313" key="2">
    <source>
        <dbReference type="EMBL" id="JAT81115.1"/>
    </source>
</evidence>
<feature type="region of interest" description="Disordered" evidence="1">
    <location>
        <begin position="165"/>
        <end position="220"/>
    </location>
</feature>
<evidence type="ECO:0000256" key="1">
    <source>
        <dbReference type="SAM" id="MobiDB-lite"/>
    </source>
</evidence>
<protein>
    <submittedName>
        <fullName evidence="2">Uncharacterized protein</fullName>
    </submittedName>
</protein>
<organism evidence="2">
    <name type="scientific">Pectinophora gossypiella</name>
    <name type="common">Cotton pink bollworm</name>
    <name type="synonym">Depressaria gossypiella</name>
    <dbReference type="NCBI Taxonomy" id="13191"/>
    <lineage>
        <taxon>Eukaryota</taxon>
        <taxon>Metazoa</taxon>
        <taxon>Ecdysozoa</taxon>
        <taxon>Arthropoda</taxon>
        <taxon>Hexapoda</taxon>
        <taxon>Insecta</taxon>
        <taxon>Pterygota</taxon>
        <taxon>Neoptera</taxon>
        <taxon>Endopterygota</taxon>
        <taxon>Lepidoptera</taxon>
        <taxon>Glossata</taxon>
        <taxon>Ditrysia</taxon>
        <taxon>Gelechioidea</taxon>
        <taxon>Gelechiidae</taxon>
        <taxon>Apatetrinae</taxon>
        <taxon>Pectinophora</taxon>
    </lineage>
</organism>
<feature type="compositionally biased region" description="Low complexity" evidence="1">
    <location>
        <begin position="181"/>
        <end position="199"/>
    </location>
</feature>
<sequence length="220" mass="24476">MFESELNMNDILRTDLMPTYFMVEDGQTVNTTNEVATDLRSVNGSIDAALSTLDFHRKMMNEYQCRNFIAEQILEEMGKSVIQGRMGRPFLGGATSLTRRAQDVRSNFMYDVGSTNYQEWLAKAAALNDVYQQYNAINNSTLPPPTAPTYSATIQDTAQIPQTANFNPQGSITQNGQNAYNPQNIPSPQNSQIPQNPQIHSREGYESYDGGHVTGFADQG</sequence>
<dbReference type="AlphaFoldDB" id="A0A1E1W297"/>
<feature type="non-terminal residue" evidence="2">
    <location>
        <position position="220"/>
    </location>
</feature>